<dbReference type="InterPro" id="IPR034593">
    <property type="entry name" value="DgoD-like"/>
</dbReference>
<dbReference type="RefSeq" id="WP_180941887.1">
    <property type="nucleotide sequence ID" value="NZ_CP041239.1"/>
</dbReference>
<proteinExistence type="inferred from homology"/>
<comment type="similarity">
    <text evidence="1">Belongs to the mandelate racemase/muconate lactonizing enzyme family.</text>
</comment>
<dbReference type="AlphaFoldDB" id="A0A859QL31"/>
<gene>
    <name evidence="3" type="ORF">FKV68_21260</name>
</gene>
<reference evidence="3 4" key="1">
    <citation type="submission" date="2019-06" db="EMBL/GenBank/DDBJ databases">
        <title>Complete genome sequence of Ensifer mexicanus ITTG R7 isolated from nodules of Acacia angustissima (Mill.) Kuntze.</title>
        <authorList>
            <person name="Rincon-Rosales R."/>
            <person name="Rogel M.A."/>
            <person name="Guerrero G."/>
            <person name="Rincon-Molina C.I."/>
            <person name="Lopez-Lopez A."/>
            <person name="Martinez-Romero E."/>
        </authorList>
    </citation>
    <scope>NUCLEOTIDE SEQUENCE [LARGE SCALE GENOMIC DNA]</scope>
    <source>
        <strain evidence="3 4">ITTG R7</strain>
        <plasmid evidence="4">pemeittgr7a</plasmid>
    </source>
</reference>
<dbReference type="Pfam" id="PF02746">
    <property type="entry name" value="MR_MLE_N"/>
    <property type="match status" value="1"/>
</dbReference>
<keyword evidence="3" id="KW-0614">Plasmid</keyword>
<dbReference type="KEGG" id="emx:FKV68_21260"/>
<dbReference type="SUPFAM" id="SSF51604">
    <property type="entry name" value="Enolase C-terminal domain-like"/>
    <property type="match status" value="1"/>
</dbReference>
<keyword evidence="4" id="KW-1185">Reference proteome</keyword>
<dbReference type="CDD" id="cd03316">
    <property type="entry name" value="MR_like"/>
    <property type="match status" value="1"/>
</dbReference>
<dbReference type="SFLD" id="SFLDS00001">
    <property type="entry name" value="Enolase"/>
    <property type="match status" value="1"/>
</dbReference>
<geneLocation type="plasmid" evidence="4">
    <name>pemeittgr7a</name>
</geneLocation>
<dbReference type="GO" id="GO:0046872">
    <property type="term" value="F:metal ion binding"/>
    <property type="evidence" value="ECO:0007669"/>
    <property type="project" value="UniProtKB-KW"/>
</dbReference>
<evidence type="ECO:0000256" key="2">
    <source>
        <dbReference type="ARBA" id="ARBA00022723"/>
    </source>
</evidence>
<dbReference type="EMBL" id="CP041239">
    <property type="protein sequence ID" value="QLL64005.1"/>
    <property type="molecule type" value="Genomic_DNA"/>
</dbReference>
<organism evidence="3 4">
    <name type="scientific">Sinorhizobium mexicanum</name>
    <dbReference type="NCBI Taxonomy" id="375549"/>
    <lineage>
        <taxon>Bacteria</taxon>
        <taxon>Pseudomonadati</taxon>
        <taxon>Pseudomonadota</taxon>
        <taxon>Alphaproteobacteria</taxon>
        <taxon>Hyphomicrobiales</taxon>
        <taxon>Rhizobiaceae</taxon>
        <taxon>Sinorhizobium/Ensifer group</taxon>
        <taxon>Sinorhizobium</taxon>
    </lineage>
</organism>
<dbReference type="SUPFAM" id="SSF54826">
    <property type="entry name" value="Enolase N-terminal domain-like"/>
    <property type="match status" value="1"/>
</dbReference>
<keyword evidence="2" id="KW-0479">Metal-binding</keyword>
<evidence type="ECO:0000313" key="4">
    <source>
        <dbReference type="Proteomes" id="UP000510721"/>
    </source>
</evidence>
<dbReference type="InterPro" id="IPR029065">
    <property type="entry name" value="Enolase_C-like"/>
</dbReference>
<dbReference type="InterPro" id="IPR013342">
    <property type="entry name" value="Mandelate_racemase_C"/>
</dbReference>
<dbReference type="Proteomes" id="UP000510721">
    <property type="component" value="Plasmid pEmeITTGR7a"/>
</dbReference>
<evidence type="ECO:0000313" key="3">
    <source>
        <dbReference type="EMBL" id="QLL64005.1"/>
    </source>
</evidence>
<dbReference type="InterPro" id="IPR029017">
    <property type="entry name" value="Enolase-like_N"/>
</dbReference>
<dbReference type="PANTHER" id="PTHR48080">
    <property type="entry name" value="D-GALACTONATE DEHYDRATASE-RELATED"/>
    <property type="match status" value="1"/>
</dbReference>
<dbReference type="Gene3D" id="3.20.20.120">
    <property type="entry name" value="Enolase-like C-terminal domain"/>
    <property type="match status" value="1"/>
</dbReference>
<dbReference type="SMART" id="SM00922">
    <property type="entry name" value="MR_MLE"/>
    <property type="match status" value="1"/>
</dbReference>
<dbReference type="GO" id="GO:0003824">
    <property type="term" value="F:catalytic activity"/>
    <property type="evidence" value="ECO:0007669"/>
    <property type="project" value="UniProtKB-ARBA"/>
</dbReference>
<dbReference type="InterPro" id="IPR013341">
    <property type="entry name" value="Mandelate_racemase_N_dom"/>
</dbReference>
<evidence type="ECO:0000256" key="1">
    <source>
        <dbReference type="ARBA" id="ARBA00008031"/>
    </source>
</evidence>
<name>A0A859QL31_9HYPH</name>
<dbReference type="PANTHER" id="PTHR48080:SF3">
    <property type="entry name" value="ENOLASE SUPERFAMILY MEMBER DDB_G0284701"/>
    <property type="match status" value="1"/>
</dbReference>
<dbReference type="InterPro" id="IPR036849">
    <property type="entry name" value="Enolase-like_C_sf"/>
</dbReference>
<protein>
    <submittedName>
        <fullName evidence="3">Mandelate racemase/muconate lactonizing enzyme family protein</fullName>
    </submittedName>
</protein>
<sequence length="392" mass="42954">MTRIDAVDLFLLQVPDFNTARDPVKDTLLVRVRAGQHEGWGECEAAPFVSLAAFLTPESHDTCRPVGASVLGMRLDDPMNIAEISRRVATNSMNVLQAPHVYSGVEMALWDALGKRLGEPVYRLLGYEKAFPKQPYVVAPFAPTPEETYLRTRDVVRAGYRAVKTGWSGFGNGEFTADRDQLAAARDGLGPEGRLFLDAARVWGNNVAAAKSYSHLLDQFGVEWVEEPFDATALGAYAEFSHYHGRKRLAAGENVNSVFQARQLLDVGDIGIIQIDCGRIGGIAAGKEVALYAERRGASFVNHTYTSHLALSASLHSYAGLERQGLCEYPIDHTALSWAICDDHLLMRGDGTIRVPEKPGLGIAIDGKSLQNYLVDLEIKFGSAVLYRTPFL</sequence>
<accession>A0A859QL31</accession>
<dbReference type="Gene3D" id="3.30.390.10">
    <property type="entry name" value="Enolase-like, N-terminal domain"/>
    <property type="match status" value="1"/>
</dbReference>
<dbReference type="Pfam" id="PF13378">
    <property type="entry name" value="MR_MLE_C"/>
    <property type="match status" value="1"/>
</dbReference>